<evidence type="ECO:0000256" key="2">
    <source>
        <dbReference type="ARBA" id="ARBA00022692"/>
    </source>
</evidence>
<comment type="subcellular location">
    <subcellularLocation>
        <location evidence="1">Membrane</location>
        <topology evidence="1">Multi-pass membrane protein</topology>
    </subcellularLocation>
</comment>
<feature type="transmembrane region" description="Helical" evidence="5">
    <location>
        <begin position="269"/>
        <end position="295"/>
    </location>
</feature>
<proteinExistence type="predicted"/>
<feature type="transmembrane region" description="Helical" evidence="5">
    <location>
        <begin position="437"/>
        <end position="457"/>
    </location>
</feature>
<dbReference type="PANTHER" id="PTHR23510:SF15">
    <property type="entry name" value="MAJOR FACILITATOR SUPERFAMILY (MFS) PROFILE DOMAIN-CONTAINING PROTEIN"/>
    <property type="match status" value="1"/>
</dbReference>
<keyword evidence="8" id="KW-1185">Reference proteome</keyword>
<dbReference type="EMBL" id="ADBJ01000056">
    <property type="protein sequence ID" value="EFA75103.1"/>
    <property type="molecule type" value="Genomic_DNA"/>
</dbReference>
<evidence type="ECO:0000259" key="6">
    <source>
        <dbReference type="PROSITE" id="PS50850"/>
    </source>
</evidence>
<dbReference type="AlphaFoldDB" id="D3BTR7"/>
<sequence length="487" mass="53513">MEFVEQEILLNSNSRGDRGDHSFGANEFGYLVVGRKTPRRFWLGLSIILCTNIALSIISVTIWPYLTLNRQSIYILAVSIAAFHTGSTLGRKLFSYLGDNYDNLWSQLMLATALSLVGDLVYAIIPEQFAIITSRFVVGVGAGSGVVLQNLLAKGNDHATQKSRIASIGIVTSLAYIFGPALIAAFSKLQVDSQLNVFQDVGNITIYGWLASTFSLIALLLSLLGKIIDKAEHKTSNYDSDFSFNDGFPRGVSSYRSQQSCIFPPKVTLVLLCFIHFMIFNSGMILETVFIPYIIDAGGYSAYNWSLTNIALFFVGLGVSCAVTAHLSKKITNNNILLYSSLALMCAGYAFMTIWKLSTPDTVPTSPSPPLFRFLMGVIMVAIGFPTAISSSITLFFELMSTVYIKYASTLFQFSSNFGRLMGPIWAALIFDKTGVNYSFLFGFVLSLFSIILLIALGRSLKYISSVSNIQRNVPILTTDDEDGAFR</sequence>
<keyword evidence="2 5" id="KW-0812">Transmembrane</keyword>
<organism evidence="7 8">
    <name type="scientific">Heterostelium pallidum (strain ATCC 26659 / Pp 5 / PN500)</name>
    <name type="common">Cellular slime mold</name>
    <name type="synonym">Polysphondylium pallidum</name>
    <dbReference type="NCBI Taxonomy" id="670386"/>
    <lineage>
        <taxon>Eukaryota</taxon>
        <taxon>Amoebozoa</taxon>
        <taxon>Evosea</taxon>
        <taxon>Eumycetozoa</taxon>
        <taxon>Dictyostelia</taxon>
        <taxon>Acytosteliales</taxon>
        <taxon>Acytosteliaceae</taxon>
        <taxon>Heterostelium</taxon>
    </lineage>
</organism>
<dbReference type="PROSITE" id="PS50850">
    <property type="entry name" value="MFS"/>
    <property type="match status" value="1"/>
</dbReference>
<dbReference type="OMA" id="KTPRRFW"/>
<dbReference type="InParanoid" id="D3BTR7"/>
<reference evidence="7 8" key="1">
    <citation type="journal article" date="2011" name="Genome Res.">
        <title>Phylogeny-wide analysis of social amoeba genomes highlights ancient origins for complex intercellular communication.</title>
        <authorList>
            <person name="Heidel A.J."/>
            <person name="Lawal H.M."/>
            <person name="Felder M."/>
            <person name="Schilde C."/>
            <person name="Helps N.R."/>
            <person name="Tunggal B."/>
            <person name="Rivero F."/>
            <person name="John U."/>
            <person name="Schleicher M."/>
            <person name="Eichinger L."/>
            <person name="Platzer M."/>
            <person name="Noegel A.A."/>
            <person name="Schaap P."/>
            <person name="Gloeckner G."/>
        </authorList>
    </citation>
    <scope>NUCLEOTIDE SEQUENCE [LARGE SCALE GENOMIC DNA]</scope>
    <source>
        <strain evidence="8">ATCC 26659 / Pp 5 / PN500</strain>
    </source>
</reference>
<accession>D3BTR7</accession>
<feature type="transmembrane region" description="Helical" evidence="5">
    <location>
        <begin position="206"/>
        <end position="224"/>
    </location>
</feature>
<dbReference type="Gene3D" id="1.20.1250.20">
    <property type="entry name" value="MFS general substrate transporter like domains"/>
    <property type="match status" value="1"/>
</dbReference>
<keyword evidence="3 5" id="KW-1133">Transmembrane helix</keyword>
<feature type="transmembrane region" description="Helical" evidence="5">
    <location>
        <begin position="103"/>
        <end position="125"/>
    </location>
</feature>
<dbReference type="RefSeq" id="XP_020427237.1">
    <property type="nucleotide sequence ID" value="XM_020581934.1"/>
</dbReference>
<keyword evidence="4 5" id="KW-0472">Membrane</keyword>
<dbReference type="InterPro" id="IPR020846">
    <property type="entry name" value="MFS_dom"/>
</dbReference>
<dbReference type="GO" id="GO:0022857">
    <property type="term" value="F:transmembrane transporter activity"/>
    <property type="evidence" value="ECO:0007669"/>
    <property type="project" value="InterPro"/>
</dbReference>
<evidence type="ECO:0000313" key="8">
    <source>
        <dbReference type="Proteomes" id="UP000001396"/>
    </source>
</evidence>
<feature type="transmembrane region" description="Helical" evidence="5">
    <location>
        <begin position="131"/>
        <end position="153"/>
    </location>
</feature>
<dbReference type="InterPro" id="IPR011701">
    <property type="entry name" value="MFS"/>
</dbReference>
<dbReference type="PANTHER" id="PTHR23510">
    <property type="entry name" value="INNER MEMBRANE TRANSPORT PROTEIN YAJR"/>
    <property type="match status" value="1"/>
</dbReference>
<feature type="transmembrane region" description="Helical" evidence="5">
    <location>
        <begin position="72"/>
        <end position="91"/>
    </location>
</feature>
<feature type="domain" description="Major facilitator superfamily (MFS) profile" evidence="6">
    <location>
        <begin position="30"/>
        <end position="462"/>
    </location>
</feature>
<dbReference type="SUPFAM" id="SSF103473">
    <property type="entry name" value="MFS general substrate transporter"/>
    <property type="match status" value="1"/>
</dbReference>
<feature type="transmembrane region" description="Helical" evidence="5">
    <location>
        <begin position="375"/>
        <end position="399"/>
    </location>
</feature>
<feature type="transmembrane region" description="Helical" evidence="5">
    <location>
        <begin position="165"/>
        <end position="186"/>
    </location>
</feature>
<name>D3BTR7_HETP5</name>
<dbReference type="Pfam" id="PF07690">
    <property type="entry name" value="MFS_1"/>
    <property type="match status" value="1"/>
</dbReference>
<dbReference type="GeneID" id="31366645"/>
<evidence type="ECO:0000313" key="7">
    <source>
        <dbReference type="EMBL" id="EFA75103.1"/>
    </source>
</evidence>
<feature type="transmembrane region" description="Helical" evidence="5">
    <location>
        <begin position="336"/>
        <end position="355"/>
    </location>
</feature>
<dbReference type="InterPro" id="IPR051068">
    <property type="entry name" value="MFS_Domain-Containing_Protein"/>
</dbReference>
<feature type="transmembrane region" description="Helical" evidence="5">
    <location>
        <begin position="41"/>
        <end position="66"/>
    </location>
</feature>
<evidence type="ECO:0000256" key="1">
    <source>
        <dbReference type="ARBA" id="ARBA00004141"/>
    </source>
</evidence>
<protein>
    <recommendedName>
        <fullName evidence="6">Major facilitator superfamily (MFS) profile domain-containing protein</fullName>
    </recommendedName>
</protein>
<dbReference type="Proteomes" id="UP000001396">
    <property type="component" value="Unassembled WGS sequence"/>
</dbReference>
<comment type="caution">
    <text evidence="7">The sequence shown here is derived from an EMBL/GenBank/DDBJ whole genome shotgun (WGS) entry which is preliminary data.</text>
</comment>
<feature type="transmembrane region" description="Helical" evidence="5">
    <location>
        <begin position="307"/>
        <end position="327"/>
    </location>
</feature>
<dbReference type="GO" id="GO:0005765">
    <property type="term" value="C:lysosomal membrane"/>
    <property type="evidence" value="ECO:0007669"/>
    <property type="project" value="TreeGrafter"/>
</dbReference>
<gene>
    <name evidence="7" type="ORF">PPL_11177</name>
</gene>
<evidence type="ECO:0000256" key="5">
    <source>
        <dbReference type="SAM" id="Phobius"/>
    </source>
</evidence>
<evidence type="ECO:0000256" key="3">
    <source>
        <dbReference type="ARBA" id="ARBA00022989"/>
    </source>
</evidence>
<dbReference type="InterPro" id="IPR036259">
    <property type="entry name" value="MFS_trans_sf"/>
</dbReference>
<evidence type="ECO:0000256" key="4">
    <source>
        <dbReference type="ARBA" id="ARBA00023136"/>
    </source>
</evidence>